<feature type="domain" description="CBS" evidence="3">
    <location>
        <begin position="11"/>
        <end position="67"/>
    </location>
</feature>
<evidence type="ECO:0000256" key="2">
    <source>
        <dbReference type="PROSITE-ProRule" id="PRU00703"/>
    </source>
</evidence>
<proteinExistence type="predicted"/>
<dbReference type="InterPro" id="IPR051257">
    <property type="entry name" value="Diverse_CBS-Domain"/>
</dbReference>
<sequence length="134" mass="14635">MQPIRLPLKDYTTENPITVTEDTAIDELMMLMEGAGVRHLPVVGQGQVVGIISDRDIRLFSGLSDAEKYQVNAGDIMSANPLTLDCTTPLEEVALIMSDKKVGSVIVVEDDQLYGIFTATDALNALIEVIRKDK</sequence>
<accession>A0ABQ5ZZT6</accession>
<evidence type="ECO:0000259" key="3">
    <source>
        <dbReference type="PROSITE" id="PS51371"/>
    </source>
</evidence>
<dbReference type="SUPFAM" id="SSF54631">
    <property type="entry name" value="CBS-domain pair"/>
    <property type="match status" value="1"/>
</dbReference>
<name>A0ABQ5ZZT6_9GAMM</name>
<dbReference type="Gene3D" id="3.10.580.10">
    <property type="entry name" value="CBS-domain"/>
    <property type="match status" value="1"/>
</dbReference>
<evidence type="ECO:0000256" key="1">
    <source>
        <dbReference type="ARBA" id="ARBA00023122"/>
    </source>
</evidence>
<feature type="domain" description="CBS" evidence="3">
    <location>
        <begin position="77"/>
        <end position="134"/>
    </location>
</feature>
<dbReference type="InterPro" id="IPR000644">
    <property type="entry name" value="CBS_dom"/>
</dbReference>
<gene>
    <name evidence="4" type="ORF">GCM10007878_23450</name>
</gene>
<organism evidence="4 5">
    <name type="scientific">Marinospirillum insulare</name>
    <dbReference type="NCBI Taxonomy" id="217169"/>
    <lineage>
        <taxon>Bacteria</taxon>
        <taxon>Pseudomonadati</taxon>
        <taxon>Pseudomonadota</taxon>
        <taxon>Gammaproteobacteria</taxon>
        <taxon>Oceanospirillales</taxon>
        <taxon>Oceanospirillaceae</taxon>
        <taxon>Marinospirillum</taxon>
    </lineage>
</organism>
<dbReference type="PROSITE" id="PS51371">
    <property type="entry name" value="CBS"/>
    <property type="match status" value="2"/>
</dbReference>
<keyword evidence="5" id="KW-1185">Reference proteome</keyword>
<dbReference type="RefSeq" id="WP_027851259.1">
    <property type="nucleotide sequence ID" value="NZ_BSOR01000040.1"/>
</dbReference>
<reference evidence="5" key="1">
    <citation type="journal article" date="2019" name="Int. J. Syst. Evol. Microbiol.">
        <title>The Global Catalogue of Microorganisms (GCM) 10K type strain sequencing project: providing services to taxonomists for standard genome sequencing and annotation.</title>
        <authorList>
            <consortium name="The Broad Institute Genomics Platform"/>
            <consortium name="The Broad Institute Genome Sequencing Center for Infectious Disease"/>
            <person name="Wu L."/>
            <person name="Ma J."/>
        </authorList>
    </citation>
    <scope>NUCLEOTIDE SEQUENCE [LARGE SCALE GENOMIC DNA]</scope>
    <source>
        <strain evidence="5">NBRC 100033</strain>
    </source>
</reference>
<evidence type="ECO:0000313" key="5">
    <source>
        <dbReference type="Proteomes" id="UP001156682"/>
    </source>
</evidence>
<evidence type="ECO:0000313" key="4">
    <source>
        <dbReference type="EMBL" id="GLR64907.1"/>
    </source>
</evidence>
<comment type="caution">
    <text evidence="4">The sequence shown here is derived from an EMBL/GenBank/DDBJ whole genome shotgun (WGS) entry which is preliminary data.</text>
</comment>
<dbReference type="PANTHER" id="PTHR43080">
    <property type="entry name" value="CBS DOMAIN-CONTAINING PROTEIN CBSX3, MITOCHONDRIAL"/>
    <property type="match status" value="1"/>
</dbReference>
<dbReference type="EMBL" id="BSOR01000040">
    <property type="protein sequence ID" value="GLR64907.1"/>
    <property type="molecule type" value="Genomic_DNA"/>
</dbReference>
<protein>
    <recommendedName>
        <fullName evidence="3">CBS domain-containing protein</fullName>
    </recommendedName>
</protein>
<dbReference type="Pfam" id="PF00571">
    <property type="entry name" value="CBS"/>
    <property type="match status" value="2"/>
</dbReference>
<keyword evidence="1 2" id="KW-0129">CBS domain</keyword>
<dbReference type="InterPro" id="IPR046342">
    <property type="entry name" value="CBS_dom_sf"/>
</dbReference>
<dbReference type="SMART" id="SM00116">
    <property type="entry name" value="CBS"/>
    <property type="match status" value="2"/>
</dbReference>
<dbReference type="PANTHER" id="PTHR43080:SF26">
    <property type="entry name" value="REGULATORY PROTEIN"/>
    <property type="match status" value="1"/>
</dbReference>
<dbReference type="Proteomes" id="UP001156682">
    <property type="component" value="Unassembled WGS sequence"/>
</dbReference>